<reference evidence="1" key="1">
    <citation type="submission" date="2019-08" db="EMBL/GenBank/DDBJ databases">
        <authorList>
            <person name="Kucharzyk K."/>
            <person name="Murdoch R.W."/>
            <person name="Higgins S."/>
            <person name="Loffler F."/>
        </authorList>
    </citation>
    <scope>NUCLEOTIDE SEQUENCE</scope>
</reference>
<accession>A0A645GCU9</accession>
<sequence>MRKRLRQRLSRDVFHRFRKFVDGEAEPVKSRHEDITHYHKDDEDQRCHEVEITVFIHIKYSPWIFFNFEM</sequence>
<dbReference type="EMBL" id="VSSQ01073668">
    <property type="protein sequence ID" value="MPN24727.1"/>
    <property type="molecule type" value="Genomic_DNA"/>
</dbReference>
<comment type="caution">
    <text evidence="1">The sequence shown here is derived from an EMBL/GenBank/DDBJ whole genome shotgun (WGS) entry which is preliminary data.</text>
</comment>
<dbReference type="AlphaFoldDB" id="A0A645GCU9"/>
<name>A0A645GCU9_9ZZZZ</name>
<organism evidence="1">
    <name type="scientific">bioreactor metagenome</name>
    <dbReference type="NCBI Taxonomy" id="1076179"/>
    <lineage>
        <taxon>unclassified sequences</taxon>
        <taxon>metagenomes</taxon>
        <taxon>ecological metagenomes</taxon>
    </lineage>
</organism>
<evidence type="ECO:0000313" key="1">
    <source>
        <dbReference type="EMBL" id="MPN24727.1"/>
    </source>
</evidence>
<gene>
    <name evidence="1" type="ORF">SDC9_172129</name>
</gene>
<protein>
    <submittedName>
        <fullName evidence="1">Uncharacterized protein</fullName>
    </submittedName>
</protein>
<proteinExistence type="predicted"/>